<name>A0A502CBD6_9GAMM</name>
<dbReference type="SUPFAM" id="SSF52540">
    <property type="entry name" value="P-loop containing nucleoside triphosphate hydrolases"/>
    <property type="match status" value="1"/>
</dbReference>
<evidence type="ECO:0000259" key="1">
    <source>
        <dbReference type="Pfam" id="PF13476"/>
    </source>
</evidence>
<organism evidence="2 3">
    <name type="scientific">Rhodanobacter glycinis</name>
    <dbReference type="NCBI Taxonomy" id="582702"/>
    <lineage>
        <taxon>Bacteria</taxon>
        <taxon>Pseudomonadati</taxon>
        <taxon>Pseudomonadota</taxon>
        <taxon>Gammaproteobacteria</taxon>
        <taxon>Lysobacterales</taxon>
        <taxon>Rhodanobacteraceae</taxon>
        <taxon>Rhodanobacter</taxon>
    </lineage>
</organism>
<dbReference type="GO" id="GO:0000731">
    <property type="term" value="P:DNA synthesis involved in DNA repair"/>
    <property type="evidence" value="ECO:0007669"/>
    <property type="project" value="TreeGrafter"/>
</dbReference>
<protein>
    <recommendedName>
        <fullName evidence="1">Rad50/SbcC-type AAA domain-containing protein</fullName>
    </recommendedName>
</protein>
<dbReference type="InterPro" id="IPR027417">
    <property type="entry name" value="P-loop_NTPase"/>
</dbReference>
<feature type="domain" description="Rad50/SbcC-type AAA" evidence="1">
    <location>
        <begin position="90"/>
        <end position="149"/>
    </location>
</feature>
<proteinExistence type="predicted"/>
<dbReference type="Gene3D" id="3.40.50.300">
    <property type="entry name" value="P-loop containing nucleotide triphosphate hydrolases"/>
    <property type="match status" value="2"/>
</dbReference>
<dbReference type="Pfam" id="PF13476">
    <property type="entry name" value="AAA_23"/>
    <property type="match status" value="1"/>
</dbReference>
<sequence length="864" mass="95421">MSAVHEEYGRFLQWLRGVEGADDAKRIAKIVHANLDALIPTVSNGGQRATSLTPMLRRDLSATLDVIEAAAENATVTQLPWARLKRLSVGPFRGFRREEQFDLSSNIVLFQGPNGSGKSSLCEAIEWTLLGYVEEATAKRIDSLDGYFNNIHEGQHVRPQLWSVGGADGVPVAPNPELLRFAIIEKNRIEGFARLAARTPAQAGTLIASLFGLDSFNTFVGNFTSTLDNQLRLSTPKQDLLTLKRAALEAARQKVEGDAAAKTAFDVEQASIAEGFEEGLTFAQLLDRLGMHGQDGRLQQVHAALQEQIPAQSGQAVTALVALRKGLRMKLGELAECRTRLEQRAGQVSFLALYRSVQALQAENPDTCPACETPLANVVRNPFERAAEGLGLLQDLAALEANKARFQQECRQLSTQLHTKVLALHAYEPFDSPILAPLVAWMDQEEPVPAWTEGLLTKAVWQALLGKVRGLEESDAGIRERQSRLAALAEEGRLLEEVKASVDELRVRQHLHTQQVVEEQAKIDGFDAANAELIAEVAVEATARHLEIRIQEGYENFLELIKRYRDGLPEGLLADLNETTKDLYNHFNVGDHADDLLTGLKLPSRGGDRIEVAFGGTPAIFRDALSVLSEGHLRCLGLAILLAKNIKLGLPLVVFDDAVNAIDHDHRKGIRDTLFGDDRLRAKQMIITCHSNEFINQVQNGLAQGVSTLYILKHHTGDHQPRVINGSDRHYLRRAIERLENGDERQALASSRQALENLTAKTWRSLTNRDQDLGQINLLLRGPGGEPELRNIVDGLFKAITKGIEQDRLSGDAWVQRKEAFNELLAVPWRYLNKGTHDGDGEDFEIAIVEQIVTAIGRLSASFQ</sequence>
<comment type="caution">
    <text evidence="2">The sequence shown here is derived from an EMBL/GenBank/DDBJ whole genome shotgun (WGS) entry which is preliminary data.</text>
</comment>
<dbReference type="PANTHER" id="PTHR32182:SF0">
    <property type="entry name" value="DNA REPLICATION AND REPAIR PROTEIN RECF"/>
    <property type="match status" value="1"/>
</dbReference>
<dbReference type="PANTHER" id="PTHR32182">
    <property type="entry name" value="DNA REPLICATION AND REPAIR PROTEIN RECF"/>
    <property type="match status" value="1"/>
</dbReference>
<dbReference type="InterPro" id="IPR038729">
    <property type="entry name" value="Rad50/SbcC_AAA"/>
</dbReference>
<evidence type="ECO:0000313" key="3">
    <source>
        <dbReference type="Proteomes" id="UP000319486"/>
    </source>
</evidence>
<dbReference type="GO" id="GO:0016887">
    <property type="term" value="F:ATP hydrolysis activity"/>
    <property type="evidence" value="ECO:0007669"/>
    <property type="project" value="InterPro"/>
</dbReference>
<gene>
    <name evidence="2" type="ORF">EAH88_06695</name>
</gene>
<keyword evidence="3" id="KW-1185">Reference proteome</keyword>
<dbReference type="GO" id="GO:0006302">
    <property type="term" value="P:double-strand break repair"/>
    <property type="evidence" value="ECO:0007669"/>
    <property type="project" value="InterPro"/>
</dbReference>
<dbReference type="EMBL" id="RCZO01000003">
    <property type="protein sequence ID" value="TPG10052.1"/>
    <property type="molecule type" value="Genomic_DNA"/>
</dbReference>
<dbReference type="RefSeq" id="WP_140650482.1">
    <property type="nucleotide sequence ID" value="NZ_RCZO01000003.1"/>
</dbReference>
<dbReference type="AlphaFoldDB" id="A0A502CBD6"/>
<accession>A0A502CBD6</accession>
<evidence type="ECO:0000313" key="2">
    <source>
        <dbReference type="EMBL" id="TPG10052.1"/>
    </source>
</evidence>
<reference evidence="2 3" key="1">
    <citation type="journal article" date="2019" name="Environ. Microbiol.">
        <title>Species interactions and distinct microbial communities in high Arctic permafrost affected cryosols are associated with the CH4 and CO2 gas fluxes.</title>
        <authorList>
            <person name="Altshuler I."/>
            <person name="Hamel J."/>
            <person name="Turney S."/>
            <person name="Magnuson E."/>
            <person name="Levesque R."/>
            <person name="Greer C."/>
            <person name="Whyte L.G."/>
        </authorList>
    </citation>
    <scope>NUCLEOTIDE SEQUENCE [LARGE SCALE GENOMIC DNA]</scope>
    <source>
        <strain evidence="2 3">S13Y</strain>
    </source>
</reference>
<dbReference type="Proteomes" id="UP000319486">
    <property type="component" value="Unassembled WGS sequence"/>
</dbReference>